<dbReference type="EMBL" id="JABGBO010000003">
    <property type="protein sequence ID" value="NOL49229.1"/>
    <property type="molecule type" value="Genomic_DNA"/>
</dbReference>
<comment type="caution">
    <text evidence="1">The sequence shown here is derived from an EMBL/GenBank/DDBJ whole genome shotgun (WGS) entry which is preliminary data.</text>
</comment>
<evidence type="ECO:0000313" key="1">
    <source>
        <dbReference type="EMBL" id="NOL49229.1"/>
    </source>
</evidence>
<organism evidence="1 2">
    <name type="scientific">Pelistega europaea</name>
    <dbReference type="NCBI Taxonomy" id="106147"/>
    <lineage>
        <taxon>Bacteria</taxon>
        <taxon>Pseudomonadati</taxon>
        <taxon>Pseudomonadota</taxon>
        <taxon>Betaproteobacteria</taxon>
        <taxon>Burkholderiales</taxon>
        <taxon>Alcaligenaceae</taxon>
        <taxon>Pelistega</taxon>
    </lineage>
</organism>
<keyword evidence="2" id="KW-1185">Reference proteome</keyword>
<accession>A0A7Y4P5U7</accession>
<gene>
    <name evidence="1" type="ORF">HKX40_03605</name>
</gene>
<dbReference type="InterPro" id="IPR007922">
    <property type="entry name" value="DciA-like"/>
</dbReference>
<dbReference type="Proteomes" id="UP000541421">
    <property type="component" value="Unassembled WGS sequence"/>
</dbReference>
<dbReference type="Pfam" id="PF05258">
    <property type="entry name" value="DciA"/>
    <property type="match status" value="1"/>
</dbReference>
<dbReference type="AlphaFoldDB" id="A0A7Y4P5U7"/>
<name>A0A7Y4P5U7_9BURK</name>
<proteinExistence type="predicted"/>
<dbReference type="RefSeq" id="WP_171588201.1">
    <property type="nucleotide sequence ID" value="NZ_JABGBO010000003.1"/>
</dbReference>
<protein>
    <submittedName>
        <fullName evidence="1">DUF721 domain-containing protein</fullName>
    </submittedName>
</protein>
<evidence type="ECO:0000313" key="2">
    <source>
        <dbReference type="Proteomes" id="UP000541421"/>
    </source>
</evidence>
<reference evidence="1 2" key="1">
    <citation type="submission" date="2020-05" db="EMBL/GenBank/DDBJ databases">
        <authorList>
            <person name="Niu N."/>
        </authorList>
    </citation>
    <scope>NUCLEOTIDE SEQUENCE [LARGE SCALE GENOMIC DNA]</scope>
    <source>
        <strain evidence="1 2">LMG10982</strain>
    </source>
</reference>
<sequence>MTKFLSRSNFSHRRHSTSLSQFINPLEALTQANMPIRSTLQTAQLFAHIRQELNLFLQNDVGSYCHVVRLDAEQLILAVPNAAIASKLRQLAPSIASYLAQKGYTISRLNIKVSAELQRLMPKNTISKHSQGHTSTNPRVQQCHQAFQTFVQQYPDSPLAPSIHKFLQTTKGD</sequence>